<comment type="caution">
    <text evidence="1">The sequence shown here is derived from an EMBL/GenBank/DDBJ whole genome shotgun (WGS) entry which is preliminary data.</text>
</comment>
<accession>A0A9X1UTW0</accession>
<name>A0A9X1UTW0_9FLAO</name>
<sequence length="169" mass="19143">MNYFTKTTVYCLFALFLLIGCSDDDNQDFSNEIFMSAKIDGIDYRMDSKSSILTATRIIGPAGILKLKVEAVTADGQRLSFIIPKYSGQNLYMIGDNPMLPNIIEYETAEPYGHWFCNHPGPNQVEKNYVEIISDDGKIVQGLFNFAGQNFEDNSIRRITDGRFRLITD</sequence>
<dbReference type="Proteomes" id="UP001139344">
    <property type="component" value="Unassembled WGS sequence"/>
</dbReference>
<dbReference type="AlphaFoldDB" id="A0A9X1UTW0"/>
<reference evidence="1" key="1">
    <citation type="submission" date="2021-12" db="EMBL/GenBank/DDBJ databases">
        <title>Description of Gramella crocea sp. nov., a new bacterium isolated from activated sludge.</title>
        <authorList>
            <person name="Zhang X."/>
        </authorList>
    </citation>
    <scope>NUCLEOTIDE SEQUENCE</scope>
    <source>
        <strain evidence="1">YB25</strain>
    </source>
</reference>
<dbReference type="RefSeq" id="WP_240095359.1">
    <property type="nucleotide sequence ID" value="NZ_JAJSON010000005.1"/>
</dbReference>
<dbReference type="EMBL" id="JAJSON010000005">
    <property type="protein sequence ID" value="MCG9970237.1"/>
    <property type="molecule type" value="Genomic_DNA"/>
</dbReference>
<evidence type="ECO:0000313" key="2">
    <source>
        <dbReference type="Proteomes" id="UP001139344"/>
    </source>
</evidence>
<proteinExistence type="predicted"/>
<evidence type="ECO:0000313" key="1">
    <source>
        <dbReference type="EMBL" id="MCG9970237.1"/>
    </source>
</evidence>
<organism evidence="1 2">
    <name type="scientific">Christiangramia crocea</name>
    <dbReference type="NCBI Taxonomy" id="2904124"/>
    <lineage>
        <taxon>Bacteria</taxon>
        <taxon>Pseudomonadati</taxon>
        <taxon>Bacteroidota</taxon>
        <taxon>Flavobacteriia</taxon>
        <taxon>Flavobacteriales</taxon>
        <taxon>Flavobacteriaceae</taxon>
        <taxon>Christiangramia</taxon>
    </lineage>
</organism>
<protein>
    <submittedName>
        <fullName evidence="1">Uncharacterized protein</fullName>
    </submittedName>
</protein>
<keyword evidence="2" id="KW-1185">Reference proteome</keyword>
<gene>
    <name evidence="1" type="ORF">LU635_01200</name>
</gene>
<dbReference type="PROSITE" id="PS51257">
    <property type="entry name" value="PROKAR_LIPOPROTEIN"/>
    <property type="match status" value="1"/>
</dbReference>